<dbReference type="GO" id="GO:0006511">
    <property type="term" value="P:ubiquitin-dependent protein catabolic process"/>
    <property type="evidence" value="ECO:0007669"/>
    <property type="project" value="UniProtKB-UniRule"/>
</dbReference>
<comment type="caution">
    <text evidence="14">The sequence shown here is derived from an EMBL/GenBank/DDBJ whole genome shotgun (WGS) entry which is preliminary data.</text>
</comment>
<dbReference type="InterPro" id="IPR017907">
    <property type="entry name" value="Znf_RING_CS"/>
</dbReference>
<evidence type="ECO:0000256" key="9">
    <source>
        <dbReference type="ARBA" id="ARBA00023136"/>
    </source>
</evidence>
<evidence type="ECO:0000256" key="1">
    <source>
        <dbReference type="ARBA" id="ARBA00000900"/>
    </source>
</evidence>
<dbReference type="SMART" id="SM00184">
    <property type="entry name" value="RING"/>
    <property type="match status" value="1"/>
</dbReference>
<keyword evidence="15" id="KW-1185">Reference proteome</keyword>
<dbReference type="EC" id="2.3.2.27" evidence="11"/>
<dbReference type="AlphaFoldDB" id="A0A6D2KV72"/>
<accession>A0A6D2KV72</accession>
<comment type="catalytic activity">
    <reaction evidence="1 11">
        <text>S-ubiquitinyl-[E2 ubiquitin-conjugating enzyme]-L-cysteine + [acceptor protein]-L-lysine = [E2 ubiquitin-conjugating enzyme]-L-cysteine + N(6)-ubiquitinyl-[acceptor protein]-L-lysine.</text>
        <dbReference type="EC" id="2.3.2.27"/>
    </reaction>
</comment>
<comment type="subcellular location">
    <subcellularLocation>
        <location evidence="2">Endomembrane system</location>
    </subcellularLocation>
    <subcellularLocation>
        <location evidence="11">Endoplasmic reticulum membrane</location>
        <topology evidence="11">Single-pass type IV membrane protein</topology>
    </subcellularLocation>
</comment>
<evidence type="ECO:0000256" key="7">
    <source>
        <dbReference type="ARBA" id="ARBA00022786"/>
    </source>
</evidence>
<keyword evidence="8 11" id="KW-0862">Zinc</keyword>
<dbReference type="InterPro" id="IPR045103">
    <property type="entry name" value="RNF5/RNF185-like"/>
</dbReference>
<evidence type="ECO:0000256" key="11">
    <source>
        <dbReference type="RuleBase" id="RU369090"/>
    </source>
</evidence>
<evidence type="ECO:0000256" key="12">
    <source>
        <dbReference type="SAM" id="MobiDB-lite"/>
    </source>
</evidence>
<gene>
    <name evidence="14" type="ORF">MERR_LOCUS44345</name>
</gene>
<reference evidence="14" key="1">
    <citation type="submission" date="2020-01" db="EMBL/GenBank/DDBJ databases">
        <authorList>
            <person name="Mishra B."/>
        </authorList>
    </citation>
    <scope>NUCLEOTIDE SEQUENCE [LARGE SCALE GENOMIC DNA]</scope>
</reference>
<keyword evidence="6 10" id="KW-0863">Zinc-finger</keyword>
<dbReference type="EMBL" id="CACVBM020001673">
    <property type="protein sequence ID" value="CAA7057109.1"/>
    <property type="molecule type" value="Genomic_DNA"/>
</dbReference>
<dbReference type="InterPro" id="IPR018957">
    <property type="entry name" value="Znf_C3HC4_RING-type"/>
</dbReference>
<evidence type="ECO:0000256" key="8">
    <source>
        <dbReference type="ARBA" id="ARBA00022833"/>
    </source>
</evidence>
<keyword evidence="7 11" id="KW-0833">Ubl conjugation pathway</keyword>
<evidence type="ECO:0000313" key="15">
    <source>
        <dbReference type="Proteomes" id="UP000467841"/>
    </source>
</evidence>
<feature type="region of interest" description="Disordered" evidence="12">
    <location>
        <begin position="411"/>
        <end position="444"/>
    </location>
</feature>
<dbReference type="Gene3D" id="3.30.40.10">
    <property type="entry name" value="Zinc/RING finger domain, C3HC4 (zinc finger)"/>
    <property type="match status" value="1"/>
</dbReference>
<dbReference type="UniPathway" id="UPA00143"/>
<evidence type="ECO:0000256" key="10">
    <source>
        <dbReference type="PROSITE-ProRule" id="PRU00175"/>
    </source>
</evidence>
<protein>
    <recommendedName>
        <fullName evidence="11">E3 ubiquitin-protein ligase RMA</fullName>
        <ecNumber evidence="11">2.3.2.27</ecNumber>
    </recommendedName>
    <alternativeName>
        <fullName evidence="11">Protein RING membrane-anchor</fullName>
    </alternativeName>
    <alternativeName>
        <fullName evidence="11">RING-type E3 ubiquitin transferase RMA</fullName>
    </alternativeName>
</protein>
<name>A0A6D2KV72_9BRAS</name>
<keyword evidence="4 11" id="KW-0808">Transferase</keyword>
<evidence type="ECO:0000256" key="4">
    <source>
        <dbReference type="ARBA" id="ARBA00022679"/>
    </source>
</evidence>
<dbReference type="GO" id="GO:0005789">
    <property type="term" value="C:endoplasmic reticulum membrane"/>
    <property type="evidence" value="ECO:0007669"/>
    <property type="project" value="UniProtKB-SubCell"/>
</dbReference>
<dbReference type="PROSITE" id="PS50089">
    <property type="entry name" value="ZF_RING_2"/>
    <property type="match status" value="1"/>
</dbReference>
<evidence type="ECO:0000313" key="14">
    <source>
        <dbReference type="EMBL" id="CAA7057109.1"/>
    </source>
</evidence>
<evidence type="ECO:0000256" key="2">
    <source>
        <dbReference type="ARBA" id="ARBA00004308"/>
    </source>
</evidence>
<dbReference type="PANTHER" id="PTHR12313">
    <property type="entry name" value="E3 UBIQUITIN-PROTEIN LIGASE RNF5-RELATED"/>
    <property type="match status" value="1"/>
</dbReference>
<evidence type="ECO:0000256" key="5">
    <source>
        <dbReference type="ARBA" id="ARBA00022723"/>
    </source>
</evidence>
<dbReference type="InterPro" id="IPR013083">
    <property type="entry name" value="Znf_RING/FYVE/PHD"/>
</dbReference>
<dbReference type="GO" id="GO:0016567">
    <property type="term" value="P:protein ubiquitination"/>
    <property type="evidence" value="ECO:0007669"/>
    <property type="project" value="UniProtKB-UniPathway"/>
</dbReference>
<comment type="domain">
    <text evidence="11">The RING-type zinc finger domain is responsible for E3 ligase activity.</text>
</comment>
<dbReference type="GO" id="GO:0061630">
    <property type="term" value="F:ubiquitin protein ligase activity"/>
    <property type="evidence" value="ECO:0007669"/>
    <property type="project" value="UniProtKB-UniRule"/>
</dbReference>
<keyword evidence="5 11" id="KW-0479">Metal-binding</keyword>
<dbReference type="CDD" id="cd16534">
    <property type="entry name" value="RING-HC_RNF5-like"/>
    <property type="match status" value="1"/>
</dbReference>
<proteinExistence type="predicted"/>
<feature type="domain" description="RING-type" evidence="13">
    <location>
        <begin position="143"/>
        <end position="183"/>
    </location>
</feature>
<dbReference type="Proteomes" id="UP000467841">
    <property type="component" value="Unassembled WGS sequence"/>
</dbReference>
<dbReference type="Pfam" id="PF00097">
    <property type="entry name" value="zf-C3HC4"/>
    <property type="match status" value="1"/>
</dbReference>
<sequence length="444" mass="49437">MDEEITNAVNLDLNLGPDPESGFEPVTITFNDPAVELIDRESEPLRRFGRTRHRSRFRQITRLPVFTNIHSPAIELSQLMLRSENGAALPSGEGSIAGGGGERVDEELKKCENGSKLLEEESVTEEKKVMEKSVGSDGSFFDCYICLDLSKEPVVTNCGHLYCWSCLYQWLQVSEAKECPVCKGEVSVKTLTPIYGRGKNKRESEEVPDGKIPSRPQARRTESLRTSLHRSGFVATEMIRHLQERLDRESSGGEMRSRSFLDRFMTSRGVRAEQSRSVAALIAPLDDVDIVNDIGLISNAATTTTPEREERDPYASEDPYLRTPFAMAIRRRLREERAARSARMSSTTSAERAVDAYLTTNALGRNQEQNQGVAGVGVVEDRDSFSSIVGVMNSENQVDTAAEIDSMLTVSTSSSVRRPHENSSRVSDVDSADSRPLRRRRRLG</sequence>
<dbReference type="OrthoDB" id="6270329at2759"/>
<dbReference type="PROSITE" id="PS00518">
    <property type="entry name" value="ZF_RING_1"/>
    <property type="match status" value="1"/>
</dbReference>
<comment type="pathway">
    <text evidence="3 11">Protein modification; protein ubiquitination.</text>
</comment>
<dbReference type="SUPFAM" id="SSF57850">
    <property type="entry name" value="RING/U-box"/>
    <property type="match status" value="1"/>
</dbReference>
<keyword evidence="11" id="KW-0256">Endoplasmic reticulum</keyword>
<evidence type="ECO:0000256" key="6">
    <source>
        <dbReference type="ARBA" id="ARBA00022771"/>
    </source>
</evidence>
<evidence type="ECO:0000256" key="3">
    <source>
        <dbReference type="ARBA" id="ARBA00004906"/>
    </source>
</evidence>
<dbReference type="GO" id="GO:0008270">
    <property type="term" value="F:zinc ion binding"/>
    <property type="evidence" value="ECO:0007669"/>
    <property type="project" value="UniProtKB-KW"/>
</dbReference>
<feature type="region of interest" description="Disordered" evidence="12">
    <location>
        <begin position="197"/>
        <end position="226"/>
    </location>
</feature>
<keyword evidence="9" id="KW-0472">Membrane</keyword>
<organism evidence="14 15">
    <name type="scientific">Microthlaspi erraticum</name>
    <dbReference type="NCBI Taxonomy" id="1685480"/>
    <lineage>
        <taxon>Eukaryota</taxon>
        <taxon>Viridiplantae</taxon>
        <taxon>Streptophyta</taxon>
        <taxon>Embryophyta</taxon>
        <taxon>Tracheophyta</taxon>
        <taxon>Spermatophyta</taxon>
        <taxon>Magnoliopsida</taxon>
        <taxon>eudicotyledons</taxon>
        <taxon>Gunneridae</taxon>
        <taxon>Pentapetalae</taxon>
        <taxon>rosids</taxon>
        <taxon>malvids</taxon>
        <taxon>Brassicales</taxon>
        <taxon>Brassicaceae</taxon>
        <taxon>Coluteocarpeae</taxon>
        <taxon>Microthlaspi</taxon>
    </lineage>
</organism>
<dbReference type="InterPro" id="IPR001841">
    <property type="entry name" value="Znf_RING"/>
</dbReference>
<evidence type="ECO:0000259" key="13">
    <source>
        <dbReference type="PROSITE" id="PS50089"/>
    </source>
</evidence>
<comment type="function">
    <text evidence="11">E3 ubiquitin-protein ligase.</text>
</comment>